<proteinExistence type="predicted"/>
<keyword evidence="2" id="KW-1185">Reference proteome</keyword>
<dbReference type="InterPro" id="IPR021363">
    <property type="entry name" value="DUF2835"/>
</dbReference>
<accession>A0ABN8E921</accession>
<protein>
    <recommendedName>
        <fullName evidence="3">DUF2835 domain-containing protein</fullName>
    </recommendedName>
</protein>
<reference evidence="1" key="1">
    <citation type="submission" date="2021-11" db="EMBL/GenBank/DDBJ databases">
        <authorList>
            <person name="Rodrigo-Torres L."/>
            <person name="Arahal R. D."/>
            <person name="Lucena T."/>
        </authorList>
    </citation>
    <scope>NUCLEOTIDE SEQUENCE</scope>
    <source>
        <strain evidence="1">CECT 7928</strain>
    </source>
</reference>
<evidence type="ECO:0008006" key="3">
    <source>
        <dbReference type="Google" id="ProtNLM"/>
    </source>
</evidence>
<gene>
    <name evidence="1" type="ORF">VMF7928_02433</name>
</gene>
<dbReference type="EMBL" id="CAKLDM010000002">
    <property type="protein sequence ID" value="CAH0539776.1"/>
    <property type="molecule type" value="Genomic_DNA"/>
</dbReference>
<name>A0ABN8E921_9VIBR</name>
<sequence length="72" mass="8327">MKHYLFSLSISYQSFIAHYSGAASHVQVITQEGLRIRLPASHFRQFLNQSGVKGQFRLTTDQKNKFVKLEQL</sequence>
<dbReference type="RefSeq" id="WP_237361851.1">
    <property type="nucleotide sequence ID" value="NZ_CAKLDM010000002.1"/>
</dbReference>
<dbReference type="Proteomes" id="UP000838748">
    <property type="component" value="Unassembled WGS sequence"/>
</dbReference>
<evidence type="ECO:0000313" key="2">
    <source>
        <dbReference type="Proteomes" id="UP000838748"/>
    </source>
</evidence>
<evidence type="ECO:0000313" key="1">
    <source>
        <dbReference type="EMBL" id="CAH0539776.1"/>
    </source>
</evidence>
<dbReference type="Pfam" id="PF11197">
    <property type="entry name" value="DUF2835"/>
    <property type="match status" value="1"/>
</dbReference>
<comment type="caution">
    <text evidence="1">The sequence shown here is derived from an EMBL/GenBank/DDBJ whole genome shotgun (WGS) entry which is preliminary data.</text>
</comment>
<organism evidence="1 2">
    <name type="scientific">Vibrio marisflavi CECT 7928</name>
    <dbReference type="NCBI Taxonomy" id="634439"/>
    <lineage>
        <taxon>Bacteria</taxon>
        <taxon>Pseudomonadati</taxon>
        <taxon>Pseudomonadota</taxon>
        <taxon>Gammaproteobacteria</taxon>
        <taxon>Vibrionales</taxon>
        <taxon>Vibrionaceae</taxon>
        <taxon>Vibrio</taxon>
    </lineage>
</organism>